<keyword evidence="8" id="KW-1185">Reference proteome</keyword>
<evidence type="ECO:0000313" key="7">
    <source>
        <dbReference type="EMBL" id="KAG9244328.1"/>
    </source>
</evidence>
<dbReference type="EMBL" id="MU253914">
    <property type="protein sequence ID" value="KAG9244328.1"/>
    <property type="molecule type" value="Genomic_DNA"/>
</dbReference>
<proteinExistence type="inferred from homology"/>
<dbReference type="GO" id="GO:0003735">
    <property type="term" value="F:structural constituent of ribosome"/>
    <property type="evidence" value="ECO:0007669"/>
    <property type="project" value="InterPro"/>
</dbReference>
<dbReference type="GO" id="GO:0005762">
    <property type="term" value="C:mitochondrial large ribosomal subunit"/>
    <property type="evidence" value="ECO:0007669"/>
    <property type="project" value="TreeGrafter"/>
</dbReference>
<protein>
    <recommendedName>
        <fullName evidence="6">Large ribosomal subunit protein mL49</fullName>
    </recommendedName>
</protein>
<name>A0A9P7Z2G1_9HELO</name>
<evidence type="ECO:0000256" key="3">
    <source>
        <dbReference type="ARBA" id="ARBA00022980"/>
    </source>
</evidence>
<dbReference type="Gene3D" id="3.30.780.10">
    <property type="entry name" value="SUI1-like domain"/>
    <property type="match status" value="1"/>
</dbReference>
<organism evidence="7 8">
    <name type="scientific">Calycina marina</name>
    <dbReference type="NCBI Taxonomy" id="1763456"/>
    <lineage>
        <taxon>Eukaryota</taxon>
        <taxon>Fungi</taxon>
        <taxon>Dikarya</taxon>
        <taxon>Ascomycota</taxon>
        <taxon>Pezizomycotina</taxon>
        <taxon>Leotiomycetes</taxon>
        <taxon>Helotiales</taxon>
        <taxon>Pezizellaceae</taxon>
        <taxon>Calycina</taxon>
    </lineage>
</organism>
<sequence>MSLPFLRPLALPRPSNLRSFLLPIVRNLSTTTALAKPYRITRTATNGMPVYLLSKRGGNLKQTKLRRIEGDINVLRSDLQFALGVEEKDVVINQLTKHIIVRGHKKQELCKFLEEHKF</sequence>
<reference evidence="7" key="1">
    <citation type="journal article" date="2021" name="IMA Fungus">
        <title>Genomic characterization of three marine fungi, including Emericellopsis atlantica sp. nov. with signatures of a generalist lifestyle and marine biomass degradation.</title>
        <authorList>
            <person name="Hagestad O.C."/>
            <person name="Hou L."/>
            <person name="Andersen J.H."/>
            <person name="Hansen E.H."/>
            <person name="Altermark B."/>
            <person name="Li C."/>
            <person name="Kuhnert E."/>
            <person name="Cox R.J."/>
            <person name="Crous P.W."/>
            <person name="Spatafora J.W."/>
            <person name="Lail K."/>
            <person name="Amirebrahimi M."/>
            <person name="Lipzen A."/>
            <person name="Pangilinan J."/>
            <person name="Andreopoulos W."/>
            <person name="Hayes R.D."/>
            <person name="Ng V."/>
            <person name="Grigoriev I.V."/>
            <person name="Jackson S.A."/>
            <person name="Sutton T.D.S."/>
            <person name="Dobson A.D.W."/>
            <person name="Rama T."/>
        </authorList>
    </citation>
    <scope>NUCLEOTIDE SEQUENCE</scope>
    <source>
        <strain evidence="7">TRa3180A</strain>
    </source>
</reference>
<gene>
    <name evidence="7" type="ORF">BJ878DRAFT_506839</name>
</gene>
<comment type="subcellular location">
    <subcellularLocation>
        <location evidence="1">Mitochondrion</location>
    </subcellularLocation>
</comment>
<dbReference type="PANTHER" id="PTHR13477">
    <property type="entry name" value="MITOCHONDRIAL 39S RIBOSOMAL PROTEIN L49"/>
    <property type="match status" value="1"/>
</dbReference>
<evidence type="ECO:0000256" key="5">
    <source>
        <dbReference type="ARBA" id="ARBA00023274"/>
    </source>
</evidence>
<dbReference type="Pfam" id="PF05046">
    <property type="entry name" value="Img2"/>
    <property type="match status" value="1"/>
</dbReference>
<dbReference type="PANTHER" id="PTHR13477:SF0">
    <property type="entry name" value="LARGE RIBOSOMAL SUBUNIT PROTEIN ML49"/>
    <property type="match status" value="1"/>
</dbReference>
<accession>A0A9P7Z2G1</accession>
<dbReference type="Proteomes" id="UP000887226">
    <property type="component" value="Unassembled WGS sequence"/>
</dbReference>
<keyword evidence="3 7" id="KW-0689">Ribosomal protein</keyword>
<comment type="similarity">
    <text evidence="2">Belongs to the mitochondrion-specific ribosomal protein mL49 family.</text>
</comment>
<evidence type="ECO:0000256" key="6">
    <source>
        <dbReference type="ARBA" id="ARBA00035191"/>
    </source>
</evidence>
<comment type="caution">
    <text evidence="7">The sequence shown here is derived from an EMBL/GenBank/DDBJ whole genome shotgun (WGS) entry which is preliminary data.</text>
</comment>
<evidence type="ECO:0000256" key="4">
    <source>
        <dbReference type="ARBA" id="ARBA00023128"/>
    </source>
</evidence>
<evidence type="ECO:0000256" key="2">
    <source>
        <dbReference type="ARBA" id="ARBA00005677"/>
    </source>
</evidence>
<evidence type="ECO:0000256" key="1">
    <source>
        <dbReference type="ARBA" id="ARBA00004173"/>
    </source>
</evidence>
<evidence type="ECO:0000313" key="8">
    <source>
        <dbReference type="Proteomes" id="UP000887226"/>
    </source>
</evidence>
<dbReference type="InterPro" id="IPR007740">
    <property type="entry name" value="Ribosomal_mL49"/>
</dbReference>
<keyword evidence="4" id="KW-0496">Mitochondrion</keyword>
<dbReference type="AlphaFoldDB" id="A0A9P7Z2G1"/>
<dbReference type="OrthoDB" id="19439at2759"/>
<keyword evidence="5" id="KW-0687">Ribonucleoprotein</keyword>
<dbReference type="GO" id="GO:0006412">
    <property type="term" value="P:translation"/>
    <property type="evidence" value="ECO:0007669"/>
    <property type="project" value="InterPro"/>
</dbReference>